<gene>
    <name evidence="2" type="ORF">DESPIGER_1280</name>
</gene>
<name>A0A1K1LEL2_9BACT</name>
<reference evidence="3" key="1">
    <citation type="submission" date="2016-10" db="EMBL/GenBank/DDBJ databases">
        <authorList>
            <person name="Wegmann U."/>
        </authorList>
    </citation>
    <scope>NUCLEOTIDE SEQUENCE [LARGE SCALE GENOMIC DNA]</scope>
</reference>
<dbReference type="RefSeq" id="WP_173783288.1">
    <property type="nucleotide sequence ID" value="NZ_CALJDE010000060.1"/>
</dbReference>
<organism evidence="2 3">
    <name type="scientific">Desulfovibrio piger</name>
    <dbReference type="NCBI Taxonomy" id="901"/>
    <lineage>
        <taxon>Bacteria</taxon>
        <taxon>Pseudomonadati</taxon>
        <taxon>Thermodesulfobacteriota</taxon>
        <taxon>Desulfovibrionia</taxon>
        <taxon>Desulfovibrionales</taxon>
        <taxon>Desulfovibrionaceae</taxon>
        <taxon>Desulfovibrio</taxon>
    </lineage>
</organism>
<evidence type="ECO:0000313" key="2">
    <source>
        <dbReference type="EMBL" id="SFV73130.1"/>
    </source>
</evidence>
<keyword evidence="1" id="KW-0812">Transmembrane</keyword>
<proteinExistence type="predicted"/>
<dbReference type="EMBL" id="LT630450">
    <property type="protein sequence ID" value="SFV73130.1"/>
    <property type="molecule type" value="Genomic_DNA"/>
</dbReference>
<accession>A0A1K1LEL2</accession>
<dbReference type="AlphaFoldDB" id="A0A1K1LEL2"/>
<feature type="transmembrane region" description="Helical" evidence="1">
    <location>
        <begin position="16"/>
        <end position="37"/>
    </location>
</feature>
<evidence type="ECO:0000256" key="1">
    <source>
        <dbReference type="SAM" id="Phobius"/>
    </source>
</evidence>
<keyword evidence="1" id="KW-1133">Transmembrane helix</keyword>
<sequence>MEFHTFYDYFLYTKNWAYVMMFVTLPVYVLYWNTLLFPKKGPWLFGDDDEH</sequence>
<keyword evidence="3" id="KW-1185">Reference proteome</keyword>
<evidence type="ECO:0000313" key="3">
    <source>
        <dbReference type="Proteomes" id="UP000186323"/>
    </source>
</evidence>
<dbReference type="KEGG" id="dpg:DESPIGER_1280"/>
<dbReference type="Proteomes" id="UP000186323">
    <property type="component" value="Chromosome I"/>
</dbReference>
<protein>
    <submittedName>
        <fullName evidence="2">Uncharacterized protein</fullName>
    </submittedName>
</protein>
<keyword evidence="1" id="KW-0472">Membrane</keyword>